<keyword evidence="2" id="KW-1185">Reference proteome</keyword>
<accession>A0AAE1AAZ0</accession>
<evidence type="ECO:0000313" key="1">
    <source>
        <dbReference type="EMBL" id="KAK3784568.1"/>
    </source>
</evidence>
<evidence type="ECO:0000313" key="2">
    <source>
        <dbReference type="Proteomes" id="UP001283361"/>
    </source>
</evidence>
<protein>
    <submittedName>
        <fullName evidence="1">Uncharacterized protein</fullName>
    </submittedName>
</protein>
<dbReference type="Proteomes" id="UP001283361">
    <property type="component" value="Unassembled WGS sequence"/>
</dbReference>
<gene>
    <name evidence="1" type="ORF">RRG08_003376</name>
</gene>
<reference evidence="1" key="1">
    <citation type="journal article" date="2023" name="G3 (Bethesda)">
        <title>A reference genome for the long-term kleptoplast-retaining sea slug Elysia crispata morphotype clarki.</title>
        <authorList>
            <person name="Eastman K.E."/>
            <person name="Pendleton A.L."/>
            <person name="Shaikh M.A."/>
            <person name="Suttiyut T."/>
            <person name="Ogas R."/>
            <person name="Tomko P."/>
            <person name="Gavelis G."/>
            <person name="Widhalm J.R."/>
            <person name="Wisecaver J.H."/>
        </authorList>
    </citation>
    <scope>NUCLEOTIDE SEQUENCE</scope>
    <source>
        <strain evidence="1">ECLA1</strain>
    </source>
</reference>
<sequence>MKIIRKRFLTCCNSRGANLIAVEEGKTDQLFRVFPAEDSRFLVASEVVLALTVGTGNGAVGLLLIKLARTIHHNTRFLQHGLESYARYDLEREIKRKLMHKNKPENIDELGPQATISACSRESQKVLTLDAEGCGDEASVVKNSTSILLPT</sequence>
<dbReference type="AlphaFoldDB" id="A0AAE1AAZ0"/>
<dbReference type="EMBL" id="JAWDGP010002226">
    <property type="protein sequence ID" value="KAK3784568.1"/>
    <property type="molecule type" value="Genomic_DNA"/>
</dbReference>
<organism evidence="1 2">
    <name type="scientific">Elysia crispata</name>
    <name type="common">lettuce slug</name>
    <dbReference type="NCBI Taxonomy" id="231223"/>
    <lineage>
        <taxon>Eukaryota</taxon>
        <taxon>Metazoa</taxon>
        <taxon>Spiralia</taxon>
        <taxon>Lophotrochozoa</taxon>
        <taxon>Mollusca</taxon>
        <taxon>Gastropoda</taxon>
        <taxon>Heterobranchia</taxon>
        <taxon>Euthyneura</taxon>
        <taxon>Panpulmonata</taxon>
        <taxon>Sacoglossa</taxon>
        <taxon>Placobranchoidea</taxon>
        <taxon>Plakobranchidae</taxon>
        <taxon>Elysia</taxon>
    </lineage>
</organism>
<proteinExistence type="predicted"/>
<name>A0AAE1AAZ0_9GAST</name>
<comment type="caution">
    <text evidence="1">The sequence shown here is derived from an EMBL/GenBank/DDBJ whole genome shotgun (WGS) entry which is preliminary data.</text>
</comment>